<dbReference type="AlphaFoldDB" id="A0AA36IBF4"/>
<sequence>MELELTDEHLVLILSWLVLTSFPACAAVARRWHNSSALGFAKQLLWRSSHDCCEIELPASRQLGDGFVTFLSDGSALILAAAHEEHSILTFLRPDGAANLQEQTRRRWPYARLRSSVAGLVGYAGQEIAFFPAAAGNRSTWSSRMQVIGRTHQNILHCGEHLFLLCHGNWWQDPRLFADVLDLQEGGCERINITKLRDDMAELLGDEDARRQAVSSTRDHFVFHVNTSNGAKVVGAVRPPKSKGGTTAEAPVSFAKIWPSGHPMAQLREPRELPVEDHLLLYSGWQRNGLSICLLDAASGHVRAQLLRPAGISRQLFAERDLGAIAACLKFDVICACAAAPKGLHPPPVVVWDLSSGLVLREFCHEVQPAAVILPAAPDEATGGYNFSVGDVVECFTGDGWQQGQVTQQDFREADWPVGITVPYQVRLAGAAPGLVYVPHDLPRLIRPATNWQAYESGEVEIQIAIHPTRRCIMIGLWKQFGGRVHCFEVVPT</sequence>
<comment type="caution">
    <text evidence="1">The sequence shown here is derived from an EMBL/GenBank/DDBJ whole genome shotgun (WGS) entry which is preliminary data.</text>
</comment>
<dbReference type="Proteomes" id="UP001178507">
    <property type="component" value="Unassembled WGS sequence"/>
</dbReference>
<protein>
    <submittedName>
        <fullName evidence="1">Uncharacterized protein</fullName>
    </submittedName>
</protein>
<evidence type="ECO:0000313" key="2">
    <source>
        <dbReference type="Proteomes" id="UP001178507"/>
    </source>
</evidence>
<reference evidence="1" key="1">
    <citation type="submission" date="2023-08" db="EMBL/GenBank/DDBJ databases">
        <authorList>
            <person name="Chen Y."/>
            <person name="Shah S."/>
            <person name="Dougan E. K."/>
            <person name="Thang M."/>
            <person name="Chan C."/>
        </authorList>
    </citation>
    <scope>NUCLEOTIDE SEQUENCE</scope>
</reference>
<keyword evidence="2" id="KW-1185">Reference proteome</keyword>
<name>A0AA36IBF4_9DINO</name>
<proteinExistence type="predicted"/>
<accession>A0AA36IBF4</accession>
<evidence type="ECO:0000313" key="1">
    <source>
        <dbReference type="EMBL" id="CAJ1384217.1"/>
    </source>
</evidence>
<gene>
    <name evidence="1" type="ORF">EVOR1521_LOCUS11125</name>
</gene>
<dbReference type="EMBL" id="CAUJNA010001098">
    <property type="protein sequence ID" value="CAJ1384217.1"/>
    <property type="molecule type" value="Genomic_DNA"/>
</dbReference>
<organism evidence="1 2">
    <name type="scientific">Effrenium voratum</name>
    <dbReference type="NCBI Taxonomy" id="2562239"/>
    <lineage>
        <taxon>Eukaryota</taxon>
        <taxon>Sar</taxon>
        <taxon>Alveolata</taxon>
        <taxon>Dinophyceae</taxon>
        <taxon>Suessiales</taxon>
        <taxon>Symbiodiniaceae</taxon>
        <taxon>Effrenium</taxon>
    </lineage>
</organism>